<organism evidence="2 3">
    <name type="scientific">Scytonema hofmannii PCC 7110</name>
    <dbReference type="NCBI Taxonomy" id="128403"/>
    <lineage>
        <taxon>Bacteria</taxon>
        <taxon>Bacillati</taxon>
        <taxon>Cyanobacteriota</taxon>
        <taxon>Cyanophyceae</taxon>
        <taxon>Nostocales</taxon>
        <taxon>Scytonemataceae</taxon>
        <taxon>Scytonema</taxon>
    </lineage>
</organism>
<keyword evidence="1" id="KW-0175">Coiled coil</keyword>
<name>A0A139XE88_9CYAN</name>
<accession>A0A139XE88</accession>
<gene>
    <name evidence="2" type="ORF">WA1_12405</name>
</gene>
<dbReference type="AlphaFoldDB" id="A0A139XE88"/>
<protein>
    <submittedName>
        <fullName evidence="2">Uncharacterized protein</fullName>
    </submittedName>
</protein>
<reference evidence="2 3" key="1">
    <citation type="journal article" date="2013" name="Genome Biol. Evol.">
        <title>Genomes of Stigonematalean cyanobacteria (subsection V) and the evolution of oxygenic photosynthesis from prokaryotes to plastids.</title>
        <authorList>
            <person name="Dagan T."/>
            <person name="Roettger M."/>
            <person name="Stucken K."/>
            <person name="Landan G."/>
            <person name="Koch R."/>
            <person name="Major P."/>
            <person name="Gould S.B."/>
            <person name="Goremykin V.V."/>
            <person name="Rippka R."/>
            <person name="Tandeau de Marsac N."/>
            <person name="Gugger M."/>
            <person name="Lockhart P.J."/>
            <person name="Allen J.F."/>
            <person name="Brune I."/>
            <person name="Maus I."/>
            <person name="Puhler A."/>
            <person name="Martin W.F."/>
        </authorList>
    </citation>
    <scope>NUCLEOTIDE SEQUENCE [LARGE SCALE GENOMIC DNA]</scope>
    <source>
        <strain evidence="2 3">PCC 7110</strain>
    </source>
</reference>
<evidence type="ECO:0000256" key="1">
    <source>
        <dbReference type="SAM" id="Coils"/>
    </source>
</evidence>
<keyword evidence="3" id="KW-1185">Reference proteome</keyword>
<dbReference type="RefSeq" id="WP_017749513.1">
    <property type="nucleotide sequence ID" value="NZ_KQ976354.1"/>
</dbReference>
<sequence length="63" mass="7448">MKTVEDLMTRAKELSKQAVELRRKGSEVYETNTELAKHFRQQARVAMKRCQVLIQELKRQQVS</sequence>
<feature type="coiled-coil region" evidence="1">
    <location>
        <begin position="4"/>
        <end position="60"/>
    </location>
</feature>
<evidence type="ECO:0000313" key="3">
    <source>
        <dbReference type="Proteomes" id="UP000076925"/>
    </source>
</evidence>
<proteinExistence type="predicted"/>
<evidence type="ECO:0000313" key="2">
    <source>
        <dbReference type="EMBL" id="KYC42912.1"/>
    </source>
</evidence>
<comment type="caution">
    <text evidence="2">The sequence shown here is derived from an EMBL/GenBank/DDBJ whole genome shotgun (WGS) entry which is preliminary data.</text>
</comment>
<dbReference type="OrthoDB" id="516164at2"/>
<dbReference type="EMBL" id="ANNX02000016">
    <property type="protein sequence ID" value="KYC42912.1"/>
    <property type="molecule type" value="Genomic_DNA"/>
</dbReference>
<dbReference type="Proteomes" id="UP000076925">
    <property type="component" value="Unassembled WGS sequence"/>
</dbReference>